<comment type="caution">
    <text evidence="2">The sequence shown here is derived from an EMBL/GenBank/DDBJ whole genome shotgun (WGS) entry which is preliminary data.</text>
</comment>
<protein>
    <submittedName>
        <fullName evidence="2">Uncharacterized protein</fullName>
    </submittedName>
</protein>
<gene>
    <name evidence="2" type="ORF">PDIGIT_LOCUS3436</name>
</gene>
<keyword evidence="3" id="KW-1185">Reference proteome</keyword>
<sequence length="108" mass="12180">MPSHVLAPLNLASLRRRIRLPSLYYSRRDTSLLSYGGQVNNKKRISLKNTAKAIAHRLPTRLYFSSKNQAGPTLYASPTRSLPRPPETTPGTRPTAASLATYKRKPYW</sequence>
<dbReference type="AlphaFoldDB" id="A0A9W4XJ49"/>
<organism evidence="2 3">
    <name type="scientific">Periconia digitata</name>
    <dbReference type="NCBI Taxonomy" id="1303443"/>
    <lineage>
        <taxon>Eukaryota</taxon>
        <taxon>Fungi</taxon>
        <taxon>Dikarya</taxon>
        <taxon>Ascomycota</taxon>
        <taxon>Pezizomycotina</taxon>
        <taxon>Dothideomycetes</taxon>
        <taxon>Pleosporomycetidae</taxon>
        <taxon>Pleosporales</taxon>
        <taxon>Massarineae</taxon>
        <taxon>Periconiaceae</taxon>
        <taxon>Periconia</taxon>
    </lineage>
</organism>
<name>A0A9W4XJ49_9PLEO</name>
<dbReference type="EMBL" id="CAOQHR010000002">
    <property type="protein sequence ID" value="CAI6316787.1"/>
    <property type="molecule type" value="Genomic_DNA"/>
</dbReference>
<reference evidence="2" key="1">
    <citation type="submission" date="2023-01" db="EMBL/GenBank/DDBJ databases">
        <authorList>
            <person name="Van Ghelder C."/>
            <person name="Rancurel C."/>
        </authorList>
    </citation>
    <scope>NUCLEOTIDE SEQUENCE</scope>
    <source>
        <strain evidence="2">CNCM I-4278</strain>
    </source>
</reference>
<feature type="region of interest" description="Disordered" evidence="1">
    <location>
        <begin position="69"/>
        <end position="108"/>
    </location>
</feature>
<dbReference type="Proteomes" id="UP001152607">
    <property type="component" value="Unassembled WGS sequence"/>
</dbReference>
<feature type="compositionally biased region" description="Polar residues" evidence="1">
    <location>
        <begin position="69"/>
        <end position="80"/>
    </location>
</feature>
<evidence type="ECO:0000256" key="1">
    <source>
        <dbReference type="SAM" id="MobiDB-lite"/>
    </source>
</evidence>
<proteinExistence type="predicted"/>
<evidence type="ECO:0000313" key="2">
    <source>
        <dbReference type="EMBL" id="CAI6316787.1"/>
    </source>
</evidence>
<evidence type="ECO:0000313" key="3">
    <source>
        <dbReference type="Proteomes" id="UP001152607"/>
    </source>
</evidence>
<accession>A0A9W4XJ49</accession>